<keyword evidence="2" id="KW-0812">Transmembrane</keyword>
<accession>A0A8J3JHW7</accession>
<gene>
    <name evidence="3" type="ORF">Cba03nite_65060</name>
</gene>
<comment type="caution">
    <text evidence="3">The sequence shown here is derived from an EMBL/GenBank/DDBJ whole genome shotgun (WGS) entry which is preliminary data.</text>
</comment>
<dbReference type="EMBL" id="BONF01000044">
    <property type="protein sequence ID" value="GIF85157.1"/>
    <property type="molecule type" value="Genomic_DNA"/>
</dbReference>
<keyword evidence="2" id="KW-1133">Transmembrane helix</keyword>
<organism evidence="3 4">
    <name type="scientific">Catellatospora bangladeshensis</name>
    <dbReference type="NCBI Taxonomy" id="310355"/>
    <lineage>
        <taxon>Bacteria</taxon>
        <taxon>Bacillati</taxon>
        <taxon>Actinomycetota</taxon>
        <taxon>Actinomycetes</taxon>
        <taxon>Micromonosporales</taxon>
        <taxon>Micromonosporaceae</taxon>
        <taxon>Catellatospora</taxon>
    </lineage>
</organism>
<evidence type="ECO:0000313" key="3">
    <source>
        <dbReference type="EMBL" id="GIF85157.1"/>
    </source>
</evidence>
<protein>
    <submittedName>
        <fullName evidence="3">Uncharacterized protein</fullName>
    </submittedName>
</protein>
<evidence type="ECO:0000313" key="4">
    <source>
        <dbReference type="Proteomes" id="UP000601223"/>
    </source>
</evidence>
<feature type="transmembrane region" description="Helical" evidence="2">
    <location>
        <begin position="71"/>
        <end position="92"/>
    </location>
</feature>
<dbReference type="AlphaFoldDB" id="A0A8J3JHW7"/>
<reference evidence="3 4" key="1">
    <citation type="submission" date="2021-01" db="EMBL/GenBank/DDBJ databases">
        <title>Whole genome shotgun sequence of Catellatospora bangladeshensis NBRC 107357.</title>
        <authorList>
            <person name="Komaki H."/>
            <person name="Tamura T."/>
        </authorList>
    </citation>
    <scope>NUCLEOTIDE SEQUENCE [LARGE SCALE GENOMIC DNA]</scope>
    <source>
        <strain evidence="3 4">NBRC 107357</strain>
    </source>
</reference>
<evidence type="ECO:0000256" key="2">
    <source>
        <dbReference type="SAM" id="Phobius"/>
    </source>
</evidence>
<feature type="region of interest" description="Disordered" evidence="1">
    <location>
        <begin position="1"/>
        <end position="25"/>
    </location>
</feature>
<proteinExistence type="predicted"/>
<dbReference type="Proteomes" id="UP000601223">
    <property type="component" value="Unassembled WGS sequence"/>
</dbReference>
<keyword evidence="4" id="KW-1185">Reference proteome</keyword>
<name>A0A8J3JHW7_9ACTN</name>
<sequence length="251" mass="26633">MRGWGLLGTVPRVSDTPGAPLPPPVDPWAGRDGHTFTMGMASIPARTTPAAPDPGPQVVYVERPRRRRWPWVLGVLTALSLACCGVLTAVTAPMREQWPVRAEIGGKVAGLVRDDSAEVRAAANELIAKIHKDQDVRDAAVAKLDEPKGGARPVVLIVATRFILDPGGELDKALDGVGRTALTDRRAYAAGARGGHVRCGNTKDTGSGEPVVACAWTDHGSLGIGLFYGRRSMDDSAALLRRIRDEVLVKG</sequence>
<evidence type="ECO:0000256" key="1">
    <source>
        <dbReference type="SAM" id="MobiDB-lite"/>
    </source>
</evidence>
<keyword evidence="2" id="KW-0472">Membrane</keyword>